<dbReference type="PANTHER" id="PTHR43155">
    <property type="entry name" value="CYCLIC DI-GMP PHOSPHODIESTERASE PA4108-RELATED"/>
    <property type="match status" value="1"/>
</dbReference>
<proteinExistence type="predicted"/>
<dbReference type="SUPFAM" id="SSF109604">
    <property type="entry name" value="HD-domain/PDEase-like"/>
    <property type="match status" value="1"/>
</dbReference>
<accession>A0A1R3U2U8</accession>
<dbReference type="EC" id="3.1.4.52" evidence="2"/>
<name>A0A1R3U2U8_9HYPH</name>
<evidence type="ECO:0000313" key="2">
    <source>
        <dbReference type="EMBL" id="SCX35637.1"/>
    </source>
</evidence>
<dbReference type="InterPro" id="IPR006675">
    <property type="entry name" value="HDIG_dom"/>
</dbReference>
<dbReference type="Proteomes" id="UP000187891">
    <property type="component" value="Unassembled WGS sequence"/>
</dbReference>
<dbReference type="InterPro" id="IPR003607">
    <property type="entry name" value="HD/PDEase_dom"/>
</dbReference>
<dbReference type="EMBL" id="FMUE01000022">
    <property type="protein sequence ID" value="SCX35637.1"/>
    <property type="molecule type" value="Genomic_DNA"/>
</dbReference>
<dbReference type="PANTHER" id="PTHR43155:SF2">
    <property type="entry name" value="CYCLIC DI-GMP PHOSPHODIESTERASE PA4108"/>
    <property type="match status" value="1"/>
</dbReference>
<dbReference type="AlphaFoldDB" id="A0A1R3U2U8"/>
<keyword evidence="2" id="KW-0378">Hydrolase</keyword>
<dbReference type="Gene3D" id="1.10.3210.10">
    <property type="entry name" value="Hypothetical protein af1432"/>
    <property type="match status" value="1"/>
</dbReference>
<protein>
    <submittedName>
        <fullName evidence="2">Cyclic di-GMP phosphodiesterase response regulator RpfG</fullName>
        <ecNumber evidence="2">3.1.4.52</ecNumber>
    </submittedName>
</protein>
<evidence type="ECO:0000259" key="1">
    <source>
        <dbReference type="PROSITE" id="PS51832"/>
    </source>
</evidence>
<dbReference type="SMART" id="SM00471">
    <property type="entry name" value="HDc"/>
    <property type="match status" value="1"/>
</dbReference>
<gene>
    <name evidence="2" type="primary">rpfG_3</name>
    <name evidence="2" type="ORF">DSM25559_5064</name>
</gene>
<dbReference type="InterPro" id="IPR037522">
    <property type="entry name" value="HD_GYP_dom"/>
</dbReference>
<sequence>MLKRINPIQVRLGMFVEAIDGEWIGQPFWRSRFLLDNVNDVRSLKLSGVRSVTINTDAGVDTVNALSGKTRRIASSAKVTRALRTIEKSKPLIEAMFNDARLGNGVPIGGARQVVEQIAACMTDSARALIEVTRLRRRDEYTFLHSIAVTALMVHFGRSLKINEESIQTLAMGGLLHDIGKIKTPLYILNKTGSLSDEEMAKIREHPQHSFEILSRQGDMPEMVLDICRHHHERIDGRGYPQGLFGNQISMPVRIASICDVYDALTSTRPYKKAWQPADAGKFMVQQEGQFDHKLLKQFFFCLSRCDL</sequence>
<dbReference type="STRING" id="1907666.DSM25559_5064"/>
<evidence type="ECO:0000313" key="3">
    <source>
        <dbReference type="Proteomes" id="UP000187891"/>
    </source>
</evidence>
<dbReference type="RefSeq" id="WP_077105598.1">
    <property type="nucleotide sequence ID" value="NZ_FMUE01000022.1"/>
</dbReference>
<dbReference type="Pfam" id="PF11871">
    <property type="entry name" value="DUF3391"/>
    <property type="match status" value="1"/>
</dbReference>
<dbReference type="GO" id="GO:0071111">
    <property type="term" value="F:cyclic-guanylate-specific phosphodiesterase activity"/>
    <property type="evidence" value="ECO:0007669"/>
    <property type="project" value="UniProtKB-EC"/>
</dbReference>
<feature type="domain" description="HD-GYP" evidence="1">
    <location>
        <begin position="120"/>
        <end position="308"/>
    </location>
</feature>
<dbReference type="CDD" id="cd00077">
    <property type="entry name" value="HDc"/>
    <property type="match status" value="1"/>
</dbReference>
<dbReference type="Pfam" id="PF13487">
    <property type="entry name" value="HD_5"/>
    <property type="match status" value="1"/>
</dbReference>
<reference evidence="3" key="1">
    <citation type="submission" date="2016-10" db="EMBL/GenBank/DDBJ databases">
        <authorList>
            <person name="Wibberg D."/>
        </authorList>
    </citation>
    <scope>NUCLEOTIDE SEQUENCE [LARGE SCALE GENOMIC DNA]</scope>
</reference>
<dbReference type="NCBIfam" id="TIGR00277">
    <property type="entry name" value="HDIG"/>
    <property type="match status" value="1"/>
</dbReference>
<organism evidence="2 3">
    <name type="scientific">Agrobacterium rosae</name>
    <dbReference type="NCBI Taxonomy" id="1972867"/>
    <lineage>
        <taxon>Bacteria</taxon>
        <taxon>Pseudomonadati</taxon>
        <taxon>Pseudomonadota</taxon>
        <taxon>Alphaproteobacteria</taxon>
        <taxon>Hyphomicrobiales</taxon>
        <taxon>Rhizobiaceae</taxon>
        <taxon>Rhizobium/Agrobacterium group</taxon>
        <taxon>Agrobacterium</taxon>
    </lineage>
</organism>
<dbReference type="PROSITE" id="PS51832">
    <property type="entry name" value="HD_GYP"/>
    <property type="match status" value="1"/>
</dbReference>
<dbReference type="InterPro" id="IPR021812">
    <property type="entry name" value="DUF3391"/>
</dbReference>